<reference evidence="3 4" key="1">
    <citation type="submission" date="2020-04" db="EMBL/GenBank/DDBJ databases">
        <title>A Flavivirga sp. nov.</title>
        <authorList>
            <person name="Sun X."/>
        </authorList>
    </citation>
    <scope>NUCLEOTIDE SEQUENCE [LARGE SCALE GENOMIC DNA]</scope>
    <source>
        <strain evidence="3 4">Y03</strain>
    </source>
</reference>
<dbReference type="EMBL" id="JABBHF010000003">
    <property type="protein sequence ID" value="NMH87207.1"/>
    <property type="molecule type" value="Genomic_DNA"/>
</dbReference>
<feature type="signal peptide" evidence="2">
    <location>
        <begin position="1"/>
        <end position="18"/>
    </location>
</feature>
<organism evidence="3 4">
    <name type="scientific">Flavivirga algicola</name>
    <dbReference type="NCBI Taxonomy" id="2729136"/>
    <lineage>
        <taxon>Bacteria</taxon>
        <taxon>Pseudomonadati</taxon>
        <taxon>Bacteroidota</taxon>
        <taxon>Flavobacteriia</taxon>
        <taxon>Flavobacteriales</taxon>
        <taxon>Flavobacteriaceae</taxon>
        <taxon>Flavivirga</taxon>
    </lineage>
</organism>
<dbReference type="PANTHER" id="PTHR12558:SF13">
    <property type="entry name" value="CELL DIVISION CYCLE PROTEIN 27 HOMOLOG"/>
    <property type="match status" value="1"/>
</dbReference>
<evidence type="ECO:0000256" key="2">
    <source>
        <dbReference type="SAM" id="SignalP"/>
    </source>
</evidence>
<keyword evidence="1" id="KW-0802">TPR repeat</keyword>
<dbReference type="InterPro" id="IPR011990">
    <property type="entry name" value="TPR-like_helical_dom_sf"/>
</dbReference>
<comment type="caution">
    <text evidence="3">The sequence shown here is derived from an EMBL/GenBank/DDBJ whole genome shotgun (WGS) entry which is preliminary data.</text>
</comment>
<accession>A0ABX1RUI9</accession>
<dbReference type="Pfam" id="PF13432">
    <property type="entry name" value="TPR_16"/>
    <property type="match status" value="1"/>
</dbReference>
<feature type="chain" id="PRO_5046993883" evidence="2">
    <location>
        <begin position="19"/>
        <end position="381"/>
    </location>
</feature>
<dbReference type="Gene3D" id="1.25.40.10">
    <property type="entry name" value="Tetratricopeptide repeat domain"/>
    <property type="match status" value="3"/>
</dbReference>
<dbReference type="InterPro" id="IPR019734">
    <property type="entry name" value="TPR_rpt"/>
</dbReference>
<dbReference type="PANTHER" id="PTHR12558">
    <property type="entry name" value="CELL DIVISION CYCLE 16,23,27"/>
    <property type="match status" value="1"/>
</dbReference>
<feature type="repeat" description="TPR" evidence="1">
    <location>
        <begin position="287"/>
        <end position="320"/>
    </location>
</feature>
<evidence type="ECO:0000313" key="3">
    <source>
        <dbReference type="EMBL" id="NMH87207.1"/>
    </source>
</evidence>
<gene>
    <name evidence="3" type="ORF">HHX25_06795</name>
</gene>
<dbReference type="SUPFAM" id="SSF48452">
    <property type="entry name" value="TPR-like"/>
    <property type="match status" value="2"/>
</dbReference>
<dbReference type="Pfam" id="PF13176">
    <property type="entry name" value="TPR_7"/>
    <property type="match status" value="1"/>
</dbReference>
<evidence type="ECO:0000256" key="1">
    <source>
        <dbReference type="PROSITE-ProRule" id="PRU00339"/>
    </source>
</evidence>
<name>A0ABX1RUI9_9FLAO</name>
<dbReference type="SMART" id="SM00028">
    <property type="entry name" value="TPR"/>
    <property type="match status" value="6"/>
</dbReference>
<dbReference type="PROSITE" id="PS50005">
    <property type="entry name" value="TPR"/>
    <property type="match status" value="2"/>
</dbReference>
<protein>
    <submittedName>
        <fullName evidence="3">Tetratricopeptide repeat protein</fullName>
    </submittedName>
</protein>
<keyword evidence="2" id="KW-0732">Signal</keyword>
<dbReference type="Proteomes" id="UP000746690">
    <property type="component" value="Unassembled WGS sequence"/>
</dbReference>
<sequence length="381" mass="45125">MIRTSLLLLLILSFKTEAQTSVLNIADSLYAYGNYSKAIEQYKTLENQSEVFDKIARAYTAIGNYDEALKYYKIKVEATPKNMLLKYEYAKLLSKTKKYETAAHVFNNLVSMDNKNPNYHYELGLVLEQLKDSTAIHSFLSAYDLDQTYQKAIYKVAKYYLKKRKHQFVNKYIDKGLETYANNVKLIGLKAQNYYWQQYYRKAVIWFEKLIELGESSEFIHEKLSVCYYKIYEFEKAIEQRKLVLKYNKNDVASLYVIGTYYYELNDFINAEKYIKQFLASKDLPLDAEYSKLANILNRQKKYSESIEILKKAIKENPDNKGTHFFLLVTKDAYYADLDTKLEMYNKFKKKYPSGFHTEYIDRRISELREEKFMKDGVKSN</sequence>
<dbReference type="RefSeq" id="WP_169671496.1">
    <property type="nucleotide sequence ID" value="NZ_JABBHF010000003.1"/>
</dbReference>
<feature type="repeat" description="TPR" evidence="1">
    <location>
        <begin position="49"/>
        <end position="82"/>
    </location>
</feature>
<keyword evidence="4" id="KW-1185">Reference proteome</keyword>
<evidence type="ECO:0000313" key="4">
    <source>
        <dbReference type="Proteomes" id="UP000746690"/>
    </source>
</evidence>
<proteinExistence type="predicted"/>